<organism evidence="2 3">
    <name type="scientific">Mycena rosella</name>
    <name type="common">Pink bonnet</name>
    <name type="synonym">Agaricus rosellus</name>
    <dbReference type="NCBI Taxonomy" id="1033263"/>
    <lineage>
        <taxon>Eukaryota</taxon>
        <taxon>Fungi</taxon>
        <taxon>Dikarya</taxon>
        <taxon>Basidiomycota</taxon>
        <taxon>Agaricomycotina</taxon>
        <taxon>Agaricomycetes</taxon>
        <taxon>Agaricomycetidae</taxon>
        <taxon>Agaricales</taxon>
        <taxon>Marasmiineae</taxon>
        <taxon>Mycenaceae</taxon>
        <taxon>Mycena</taxon>
    </lineage>
</organism>
<keyword evidence="3" id="KW-1185">Reference proteome</keyword>
<protein>
    <submittedName>
        <fullName evidence="2">Uncharacterized protein</fullName>
    </submittedName>
</protein>
<dbReference type="AlphaFoldDB" id="A0AAD7DVR9"/>
<comment type="caution">
    <text evidence="2">The sequence shown here is derived from an EMBL/GenBank/DDBJ whole genome shotgun (WGS) entry which is preliminary data.</text>
</comment>
<evidence type="ECO:0000313" key="2">
    <source>
        <dbReference type="EMBL" id="KAJ7700881.1"/>
    </source>
</evidence>
<sequence>MLQHNGFYAQLQDQDGRKLPHSELVIQNNSTVTTTVACRKERVAFGGGSTQKLYEISVATHSRGQRILPPQSCLIEVFLFEGRGEEVLVGSALMDEKSTQSCQVQNGTGLQRPQKWLHTPVPNAGLRRVKISVSYGVRDIEYSDCTPTIFKFNIVLKPEGSIPRPARPVGLIKELKSLREDYNSSSDGEKRKKRKRKDSCSGLTSSDLDGKHPRLSISVATSSGSSGLTMDLKKQLDAERQKKAVLQKRLEEKLSAMKKENAEMLKMLDD</sequence>
<dbReference type="Proteomes" id="UP001221757">
    <property type="component" value="Unassembled WGS sequence"/>
</dbReference>
<accession>A0AAD7DVR9</accession>
<evidence type="ECO:0000256" key="1">
    <source>
        <dbReference type="SAM" id="MobiDB-lite"/>
    </source>
</evidence>
<proteinExistence type="predicted"/>
<dbReference type="EMBL" id="JARKIE010000019">
    <property type="protein sequence ID" value="KAJ7700881.1"/>
    <property type="molecule type" value="Genomic_DNA"/>
</dbReference>
<feature type="compositionally biased region" description="Basic and acidic residues" evidence="1">
    <location>
        <begin position="180"/>
        <end position="190"/>
    </location>
</feature>
<gene>
    <name evidence="2" type="ORF">B0H17DRAFT_1128721</name>
</gene>
<feature type="compositionally biased region" description="Low complexity" evidence="1">
    <location>
        <begin position="216"/>
        <end position="226"/>
    </location>
</feature>
<feature type="region of interest" description="Disordered" evidence="1">
    <location>
        <begin position="180"/>
        <end position="232"/>
    </location>
</feature>
<name>A0AAD7DVR9_MYCRO</name>
<evidence type="ECO:0000313" key="3">
    <source>
        <dbReference type="Proteomes" id="UP001221757"/>
    </source>
</evidence>
<reference evidence="2" key="1">
    <citation type="submission" date="2023-03" db="EMBL/GenBank/DDBJ databases">
        <title>Massive genome expansion in bonnet fungi (Mycena s.s.) driven by repeated elements and novel gene families across ecological guilds.</title>
        <authorList>
            <consortium name="Lawrence Berkeley National Laboratory"/>
            <person name="Harder C.B."/>
            <person name="Miyauchi S."/>
            <person name="Viragh M."/>
            <person name="Kuo A."/>
            <person name="Thoen E."/>
            <person name="Andreopoulos B."/>
            <person name="Lu D."/>
            <person name="Skrede I."/>
            <person name="Drula E."/>
            <person name="Henrissat B."/>
            <person name="Morin E."/>
            <person name="Kohler A."/>
            <person name="Barry K."/>
            <person name="LaButti K."/>
            <person name="Morin E."/>
            <person name="Salamov A."/>
            <person name="Lipzen A."/>
            <person name="Mereny Z."/>
            <person name="Hegedus B."/>
            <person name="Baldrian P."/>
            <person name="Stursova M."/>
            <person name="Weitz H."/>
            <person name="Taylor A."/>
            <person name="Grigoriev I.V."/>
            <person name="Nagy L.G."/>
            <person name="Martin F."/>
            <person name="Kauserud H."/>
        </authorList>
    </citation>
    <scope>NUCLEOTIDE SEQUENCE</scope>
    <source>
        <strain evidence="2">CBHHK067</strain>
    </source>
</reference>